<protein>
    <submittedName>
        <fullName evidence="2">Tol protein</fullName>
    </submittedName>
</protein>
<dbReference type="Proteomes" id="UP000813427">
    <property type="component" value="Unassembled WGS sequence"/>
</dbReference>
<dbReference type="PANTHER" id="PTHR33112">
    <property type="entry name" value="DOMAIN PROTEIN, PUTATIVE-RELATED"/>
    <property type="match status" value="1"/>
</dbReference>
<evidence type="ECO:0000313" key="3">
    <source>
        <dbReference type="Proteomes" id="UP000813427"/>
    </source>
</evidence>
<accession>A0A8K0RV66</accession>
<reference evidence="2" key="1">
    <citation type="journal article" date="2021" name="Nat. Commun.">
        <title>Genetic determinants of endophytism in the Arabidopsis root mycobiome.</title>
        <authorList>
            <person name="Mesny F."/>
            <person name="Miyauchi S."/>
            <person name="Thiergart T."/>
            <person name="Pickel B."/>
            <person name="Atanasova L."/>
            <person name="Karlsson M."/>
            <person name="Huettel B."/>
            <person name="Barry K.W."/>
            <person name="Haridas S."/>
            <person name="Chen C."/>
            <person name="Bauer D."/>
            <person name="Andreopoulos W."/>
            <person name="Pangilinan J."/>
            <person name="LaButti K."/>
            <person name="Riley R."/>
            <person name="Lipzen A."/>
            <person name="Clum A."/>
            <person name="Drula E."/>
            <person name="Henrissat B."/>
            <person name="Kohler A."/>
            <person name="Grigoriev I.V."/>
            <person name="Martin F.M."/>
            <person name="Hacquard S."/>
        </authorList>
    </citation>
    <scope>NUCLEOTIDE SEQUENCE</scope>
    <source>
        <strain evidence="2">MPI-SDFR-AT-0068</strain>
    </source>
</reference>
<organism evidence="2 3">
    <name type="scientific">Fusarium tricinctum</name>
    <dbReference type="NCBI Taxonomy" id="61284"/>
    <lineage>
        <taxon>Eukaryota</taxon>
        <taxon>Fungi</taxon>
        <taxon>Dikarya</taxon>
        <taxon>Ascomycota</taxon>
        <taxon>Pezizomycotina</taxon>
        <taxon>Sordariomycetes</taxon>
        <taxon>Hypocreomycetidae</taxon>
        <taxon>Hypocreales</taxon>
        <taxon>Nectriaceae</taxon>
        <taxon>Fusarium</taxon>
        <taxon>Fusarium tricinctum species complex</taxon>
    </lineage>
</organism>
<comment type="caution">
    <text evidence="2">The sequence shown here is derived from an EMBL/GenBank/DDBJ whole genome shotgun (WGS) entry which is preliminary data.</text>
</comment>
<name>A0A8K0RV66_9HYPO</name>
<dbReference type="PANTHER" id="PTHR33112:SF10">
    <property type="entry name" value="TOL"/>
    <property type="match status" value="1"/>
</dbReference>
<dbReference type="InterPro" id="IPR010730">
    <property type="entry name" value="HET"/>
</dbReference>
<keyword evidence="3" id="KW-1185">Reference proteome</keyword>
<dbReference type="OrthoDB" id="5347061at2759"/>
<dbReference type="AlphaFoldDB" id="A0A8K0RV66"/>
<evidence type="ECO:0000259" key="1">
    <source>
        <dbReference type="Pfam" id="PF06985"/>
    </source>
</evidence>
<gene>
    <name evidence="2" type="ORF">BKA59DRAFT_555281</name>
</gene>
<dbReference type="EMBL" id="JAGPXF010000004">
    <property type="protein sequence ID" value="KAH7245321.1"/>
    <property type="molecule type" value="Genomic_DNA"/>
</dbReference>
<proteinExistence type="predicted"/>
<evidence type="ECO:0000313" key="2">
    <source>
        <dbReference type="EMBL" id="KAH7245321.1"/>
    </source>
</evidence>
<sequence>MSSPSDTEYMRQLDFPVLKSKVVMSAASVVGLQWLTHCKSSHPKCNDVRLSARGWHPTRLLDIGEEDSTSWRLCVTSEDEISPPSALYLTLSYRWSLNPQIRLLSSNIGSFRQGQPTANLPILFRDVIDIARQFSIRYVWIDALCIIQDSKADWEKEAPTMRHVYSNSALTIAASGSENPNDTLLHDRNLDFIRPGKVHSSLFSDEPRPFYIYDKSYWDRQIFEGPLHNRGWVFQERFLSPRVLYFGKHQLLWECRTLHRCEIFPEGIPCHWSDKEMDALIEREDGHDGQMTLRTFALWIDLVKQYSNCDLTLPRDKLHAMAGIAKLFEAFTGDEYLAGLWKSRFVDMLDWRVFSPEPRRSLEYRAPSWSWASIDGPVRPQGSSARAKLLVELMKASVVNQTSDINAPFATILSPTGEFTVQLFPDTTDLQFIAGYQLSYLPLKLDYIYGSTGESSPHVICLILERVTQSPNLPSRYRRLGHFNFYEARGYDIESACFSTEIKEIELI</sequence>
<dbReference type="Pfam" id="PF06985">
    <property type="entry name" value="HET"/>
    <property type="match status" value="1"/>
</dbReference>
<feature type="domain" description="Heterokaryon incompatibility" evidence="1">
    <location>
        <begin position="88"/>
        <end position="236"/>
    </location>
</feature>